<dbReference type="Pfam" id="PF00126">
    <property type="entry name" value="HTH_1"/>
    <property type="match status" value="1"/>
</dbReference>
<dbReference type="GO" id="GO:0003677">
    <property type="term" value="F:DNA binding"/>
    <property type="evidence" value="ECO:0007669"/>
    <property type="project" value="UniProtKB-KW"/>
</dbReference>
<proteinExistence type="predicted"/>
<evidence type="ECO:0000256" key="2">
    <source>
        <dbReference type="ARBA" id="ARBA00023125"/>
    </source>
</evidence>
<dbReference type="Gene3D" id="1.10.10.10">
    <property type="entry name" value="Winged helix-like DNA-binding domain superfamily/Winged helix DNA-binding domain"/>
    <property type="match status" value="1"/>
</dbReference>
<keyword evidence="1" id="KW-0805">Transcription regulation</keyword>
<evidence type="ECO:0000259" key="4">
    <source>
        <dbReference type="PROSITE" id="PS50931"/>
    </source>
</evidence>
<feature type="domain" description="HTH lysR-type" evidence="4">
    <location>
        <begin position="1"/>
        <end position="54"/>
    </location>
</feature>
<evidence type="ECO:0000313" key="6">
    <source>
        <dbReference type="Proteomes" id="UP000317243"/>
    </source>
</evidence>
<gene>
    <name evidence="5" type="primary">leuO</name>
    <name evidence="5" type="ORF">KOR42_48240</name>
</gene>
<protein>
    <submittedName>
        <fullName evidence="5">HTH-type transcriptional regulator LeuO</fullName>
    </submittedName>
</protein>
<dbReference type="PROSITE" id="PS50931">
    <property type="entry name" value="HTH_LYSR"/>
    <property type="match status" value="1"/>
</dbReference>
<dbReference type="PRINTS" id="PR00039">
    <property type="entry name" value="HTHLYSR"/>
</dbReference>
<dbReference type="SUPFAM" id="SSF46785">
    <property type="entry name" value="Winged helix' DNA-binding domain"/>
    <property type="match status" value="1"/>
</dbReference>
<evidence type="ECO:0000256" key="1">
    <source>
        <dbReference type="ARBA" id="ARBA00023015"/>
    </source>
</evidence>
<keyword evidence="6" id="KW-1185">Reference proteome</keyword>
<reference evidence="5 6" key="1">
    <citation type="submission" date="2019-02" db="EMBL/GenBank/DDBJ databases">
        <title>Deep-cultivation of Planctomycetes and their phenomic and genomic characterization uncovers novel biology.</title>
        <authorList>
            <person name="Wiegand S."/>
            <person name="Jogler M."/>
            <person name="Boedeker C."/>
            <person name="Pinto D."/>
            <person name="Vollmers J."/>
            <person name="Rivas-Marin E."/>
            <person name="Kohn T."/>
            <person name="Peeters S.H."/>
            <person name="Heuer A."/>
            <person name="Rast P."/>
            <person name="Oberbeckmann S."/>
            <person name="Bunk B."/>
            <person name="Jeske O."/>
            <person name="Meyerdierks A."/>
            <person name="Storesund J.E."/>
            <person name="Kallscheuer N."/>
            <person name="Luecker S."/>
            <person name="Lage O.M."/>
            <person name="Pohl T."/>
            <person name="Merkel B.J."/>
            <person name="Hornburger P."/>
            <person name="Mueller R.-W."/>
            <person name="Bruemmer F."/>
            <person name="Labrenz M."/>
            <person name="Spormann A.M."/>
            <person name="Op Den Camp H."/>
            <person name="Overmann J."/>
            <person name="Amann R."/>
            <person name="Jetten M.S.M."/>
            <person name="Mascher T."/>
            <person name="Medema M.H."/>
            <person name="Devos D.P."/>
            <person name="Kaster A.-K."/>
            <person name="Ovreas L."/>
            <person name="Rohde M."/>
            <person name="Galperin M.Y."/>
            <person name="Jogler C."/>
        </authorList>
    </citation>
    <scope>NUCLEOTIDE SEQUENCE [LARGE SCALE GENOMIC DNA]</scope>
    <source>
        <strain evidence="5 6">KOR42</strain>
    </source>
</reference>
<sequence length="180" mass="20315">MLKTFLTVLEEMSVSRAAARLGVTQSAVSHALDKLRVIFDDPLFVRVGRGIESTARARSLQSSVESLLDDLKSLTDHRDFDPFVEPMEFTIAANDFPIHFVFPTLLKQLSEEGIDLRIRFIPSGVPCVSILRASRYRLLITPTPPDDAELRKISLIRSKMVIFYDAAVRKPPRTKKQFAV</sequence>
<dbReference type="InterPro" id="IPR036390">
    <property type="entry name" value="WH_DNA-bd_sf"/>
</dbReference>
<keyword evidence="2" id="KW-0238">DNA-binding</keyword>
<name>A0A5C5VRL4_9PLAN</name>
<dbReference type="InterPro" id="IPR036388">
    <property type="entry name" value="WH-like_DNA-bd_sf"/>
</dbReference>
<dbReference type="EMBL" id="SIHI01000046">
    <property type="protein sequence ID" value="TWT41284.1"/>
    <property type="molecule type" value="Genomic_DNA"/>
</dbReference>
<dbReference type="GO" id="GO:0003700">
    <property type="term" value="F:DNA-binding transcription factor activity"/>
    <property type="evidence" value="ECO:0007669"/>
    <property type="project" value="InterPro"/>
</dbReference>
<dbReference type="Gene3D" id="3.40.190.10">
    <property type="entry name" value="Periplasmic binding protein-like II"/>
    <property type="match status" value="1"/>
</dbReference>
<dbReference type="RefSeq" id="WP_261342068.1">
    <property type="nucleotide sequence ID" value="NZ_SIHI01000046.1"/>
</dbReference>
<dbReference type="InterPro" id="IPR050389">
    <property type="entry name" value="LysR-type_TF"/>
</dbReference>
<dbReference type="Proteomes" id="UP000317243">
    <property type="component" value="Unassembled WGS sequence"/>
</dbReference>
<dbReference type="AlphaFoldDB" id="A0A5C5VRL4"/>
<keyword evidence="3" id="KW-0804">Transcription</keyword>
<evidence type="ECO:0000313" key="5">
    <source>
        <dbReference type="EMBL" id="TWT41284.1"/>
    </source>
</evidence>
<accession>A0A5C5VRL4</accession>
<organism evidence="5 6">
    <name type="scientific">Thalassoglobus neptunius</name>
    <dbReference type="NCBI Taxonomy" id="1938619"/>
    <lineage>
        <taxon>Bacteria</taxon>
        <taxon>Pseudomonadati</taxon>
        <taxon>Planctomycetota</taxon>
        <taxon>Planctomycetia</taxon>
        <taxon>Planctomycetales</taxon>
        <taxon>Planctomycetaceae</taxon>
        <taxon>Thalassoglobus</taxon>
    </lineage>
</organism>
<dbReference type="InterPro" id="IPR000847">
    <property type="entry name" value="LysR_HTH_N"/>
</dbReference>
<comment type="caution">
    <text evidence="5">The sequence shown here is derived from an EMBL/GenBank/DDBJ whole genome shotgun (WGS) entry which is preliminary data.</text>
</comment>
<dbReference type="PANTHER" id="PTHR30118:SF6">
    <property type="entry name" value="HTH-TYPE TRANSCRIPTIONAL REGULATOR LEUO"/>
    <property type="match status" value="1"/>
</dbReference>
<evidence type="ECO:0000256" key="3">
    <source>
        <dbReference type="ARBA" id="ARBA00023163"/>
    </source>
</evidence>
<dbReference type="PANTHER" id="PTHR30118">
    <property type="entry name" value="HTH-TYPE TRANSCRIPTIONAL REGULATOR LEUO-RELATED"/>
    <property type="match status" value="1"/>
</dbReference>